<dbReference type="Proteomes" id="UP000236642">
    <property type="component" value="Unassembled WGS sequence"/>
</dbReference>
<dbReference type="PANTHER" id="PTHR43859:SF4">
    <property type="entry name" value="BUTANOATE--COA LIGASE AAE1-RELATED"/>
    <property type="match status" value="1"/>
</dbReference>
<reference evidence="7" key="1">
    <citation type="submission" date="2017-09" db="EMBL/GenBank/DDBJ databases">
        <title>Metaegenomics of thermophilic ammonia-oxidizing enrichment culture.</title>
        <authorList>
            <person name="Kato S."/>
            <person name="Suzuki K."/>
        </authorList>
    </citation>
    <scope>NUCLEOTIDE SEQUENCE [LARGE SCALE GENOMIC DNA]</scope>
</reference>
<feature type="domain" description="AMP-binding enzyme C-terminal" evidence="5">
    <location>
        <begin position="13"/>
        <end position="88"/>
    </location>
</feature>
<dbReference type="PANTHER" id="PTHR43859">
    <property type="entry name" value="ACYL-ACTIVATING ENZYME"/>
    <property type="match status" value="1"/>
</dbReference>
<evidence type="ECO:0000259" key="5">
    <source>
        <dbReference type="Pfam" id="PF13193"/>
    </source>
</evidence>
<evidence type="ECO:0000256" key="1">
    <source>
        <dbReference type="ARBA" id="ARBA00006432"/>
    </source>
</evidence>
<evidence type="ECO:0000256" key="3">
    <source>
        <dbReference type="ARBA" id="ARBA00022832"/>
    </source>
</evidence>
<dbReference type="Pfam" id="PF13193">
    <property type="entry name" value="AMP-binding_C"/>
    <property type="match status" value="1"/>
</dbReference>
<name>A0A2H5Y521_9CHLR</name>
<accession>A0A2H5Y521</accession>
<protein>
    <submittedName>
        <fullName evidence="6">3-[(3aS,4S,7aS)-7a-methyl-1, 5-dioxo-octahydro-1H-inden-4-yl]propanoyl:CoA ligase</fullName>
        <ecNumber evidence="6">6.2.1.41</ecNumber>
    </submittedName>
</protein>
<keyword evidence="4" id="KW-0443">Lipid metabolism</keyword>
<evidence type="ECO:0000313" key="6">
    <source>
        <dbReference type="EMBL" id="GBD08541.1"/>
    </source>
</evidence>
<comment type="similarity">
    <text evidence="1">Belongs to the ATP-dependent AMP-binding enzyme family.</text>
</comment>
<evidence type="ECO:0000256" key="2">
    <source>
        <dbReference type="ARBA" id="ARBA00022598"/>
    </source>
</evidence>
<dbReference type="EC" id="6.2.1.41" evidence="6"/>
<evidence type="ECO:0000313" key="7">
    <source>
        <dbReference type="Proteomes" id="UP000236642"/>
    </source>
</evidence>
<dbReference type="SUPFAM" id="SSF56801">
    <property type="entry name" value="Acetyl-CoA synthetase-like"/>
    <property type="match status" value="1"/>
</dbReference>
<organism evidence="6 7">
    <name type="scientific">Candidatus Thermoflexus japonica</name>
    <dbReference type="NCBI Taxonomy" id="2035417"/>
    <lineage>
        <taxon>Bacteria</taxon>
        <taxon>Bacillati</taxon>
        <taxon>Chloroflexota</taxon>
        <taxon>Thermoflexia</taxon>
        <taxon>Thermoflexales</taxon>
        <taxon>Thermoflexaceae</taxon>
        <taxon>Thermoflexus</taxon>
    </lineage>
</organism>
<dbReference type="InterPro" id="IPR025110">
    <property type="entry name" value="AMP-bd_C"/>
</dbReference>
<dbReference type="EMBL" id="BEHY01000011">
    <property type="protein sequence ID" value="GBD08541.1"/>
    <property type="molecule type" value="Genomic_DNA"/>
</dbReference>
<dbReference type="GO" id="GO:0016874">
    <property type="term" value="F:ligase activity"/>
    <property type="evidence" value="ECO:0007669"/>
    <property type="project" value="UniProtKB-KW"/>
</dbReference>
<dbReference type="Gene3D" id="3.30.300.30">
    <property type="match status" value="1"/>
</dbReference>
<comment type="caution">
    <text evidence="6">The sequence shown here is derived from an EMBL/GenBank/DDBJ whole genome shotgun (WGS) entry which is preliminary data.</text>
</comment>
<dbReference type="InterPro" id="IPR045851">
    <property type="entry name" value="AMP-bd_C_sf"/>
</dbReference>
<keyword evidence="2 6" id="KW-0436">Ligase</keyword>
<evidence type="ECO:0000256" key="4">
    <source>
        <dbReference type="ARBA" id="ARBA00023098"/>
    </source>
</evidence>
<gene>
    <name evidence="6" type="primary">fadD3</name>
    <name evidence="6" type="ORF">HRbin22_00781</name>
</gene>
<dbReference type="GO" id="GO:0006631">
    <property type="term" value="P:fatty acid metabolic process"/>
    <property type="evidence" value="ECO:0007669"/>
    <property type="project" value="UniProtKB-KW"/>
</dbReference>
<keyword evidence="3" id="KW-0276">Fatty acid metabolism</keyword>
<dbReference type="FunFam" id="3.30.300.30:FF:000008">
    <property type="entry name" value="2,3-dihydroxybenzoate-AMP ligase"/>
    <property type="match status" value="1"/>
</dbReference>
<proteinExistence type="inferred from homology"/>
<dbReference type="AlphaFoldDB" id="A0A2H5Y521"/>
<sequence>MIISGGENIYPAEVESVMLGHPDVAEAALIGVPDPEWGEVGRAIVVRRPGSALTETELLAYLRARLAGYKVPKSVVFVEELPKTGAGKIDKTALRQWYGR</sequence>